<evidence type="ECO:0000256" key="3">
    <source>
        <dbReference type="ARBA" id="ARBA00013190"/>
    </source>
</evidence>
<dbReference type="Gene3D" id="3.40.50.720">
    <property type="entry name" value="NAD(P)-binding Rossmann-like Domain"/>
    <property type="match status" value="1"/>
</dbReference>
<evidence type="ECO:0000256" key="1">
    <source>
        <dbReference type="ARBA" id="ARBA00001947"/>
    </source>
</evidence>
<keyword evidence="6" id="KW-0560">Oxidoreductase</keyword>
<dbReference type="EC" id="1.1.1.1" evidence="3"/>
<evidence type="ECO:0000256" key="6">
    <source>
        <dbReference type="ARBA" id="ARBA00023002"/>
    </source>
</evidence>
<dbReference type="SUPFAM" id="SSF50129">
    <property type="entry name" value="GroES-like"/>
    <property type="match status" value="1"/>
</dbReference>
<dbReference type="PANTHER" id="PTHR42940:SF8">
    <property type="entry name" value="VACUOLAR PROTEIN SORTING-ASSOCIATED PROTEIN 11"/>
    <property type="match status" value="1"/>
</dbReference>
<dbReference type="InterPro" id="IPR002328">
    <property type="entry name" value="ADH_Zn_CS"/>
</dbReference>
<dbReference type="RefSeq" id="WP_074751040.1">
    <property type="nucleotide sequence ID" value="NZ_FNCO01000002.1"/>
</dbReference>
<dbReference type="PANTHER" id="PTHR42940">
    <property type="entry name" value="ALCOHOL DEHYDROGENASE 1-RELATED"/>
    <property type="match status" value="1"/>
</dbReference>
<dbReference type="CDD" id="cd08298">
    <property type="entry name" value="CAD2"/>
    <property type="match status" value="1"/>
</dbReference>
<dbReference type="Pfam" id="PF08240">
    <property type="entry name" value="ADH_N"/>
    <property type="match status" value="1"/>
</dbReference>
<comment type="similarity">
    <text evidence="2">Belongs to the zinc-containing alcohol dehydrogenase family.</text>
</comment>
<evidence type="ECO:0000313" key="8">
    <source>
        <dbReference type="EMBL" id="SDG60384.1"/>
    </source>
</evidence>
<dbReference type="InterPro" id="IPR014187">
    <property type="entry name" value="ADH_Zn_typ-2"/>
</dbReference>
<evidence type="ECO:0000256" key="4">
    <source>
        <dbReference type="ARBA" id="ARBA00022723"/>
    </source>
</evidence>
<accession>A0A1G7VKV9</accession>
<evidence type="ECO:0000256" key="2">
    <source>
        <dbReference type="ARBA" id="ARBA00008072"/>
    </source>
</evidence>
<dbReference type="GO" id="GO:0008270">
    <property type="term" value="F:zinc ion binding"/>
    <property type="evidence" value="ECO:0007669"/>
    <property type="project" value="InterPro"/>
</dbReference>
<protein>
    <recommendedName>
        <fullName evidence="3">alcohol dehydrogenase</fullName>
        <ecNumber evidence="3">1.1.1.1</ecNumber>
    </recommendedName>
</protein>
<dbReference type="GO" id="GO:0004022">
    <property type="term" value="F:alcohol dehydrogenase (NAD+) activity"/>
    <property type="evidence" value="ECO:0007669"/>
    <property type="project" value="UniProtKB-EC"/>
</dbReference>
<dbReference type="AlphaFoldDB" id="A0A1G7VKV9"/>
<keyword evidence="5" id="KW-0862">Zinc</keyword>
<dbReference type="Gene3D" id="3.90.180.10">
    <property type="entry name" value="Medium-chain alcohol dehydrogenases, catalytic domain"/>
    <property type="match status" value="1"/>
</dbReference>
<dbReference type="Proteomes" id="UP000182894">
    <property type="component" value="Unassembled WGS sequence"/>
</dbReference>
<dbReference type="GO" id="GO:0005737">
    <property type="term" value="C:cytoplasm"/>
    <property type="evidence" value="ECO:0007669"/>
    <property type="project" value="TreeGrafter"/>
</dbReference>
<dbReference type="InterPro" id="IPR036291">
    <property type="entry name" value="NAD(P)-bd_dom_sf"/>
</dbReference>
<proteinExistence type="inferred from homology"/>
<evidence type="ECO:0000313" key="9">
    <source>
        <dbReference type="Proteomes" id="UP000182894"/>
    </source>
</evidence>
<keyword evidence="9" id="KW-1185">Reference proteome</keyword>
<feature type="domain" description="Enoyl reductase (ER)" evidence="7">
    <location>
        <begin position="10"/>
        <end position="325"/>
    </location>
</feature>
<dbReference type="OrthoDB" id="9771084at2"/>
<dbReference type="PROSITE" id="PS00059">
    <property type="entry name" value="ADH_ZINC"/>
    <property type="match status" value="1"/>
</dbReference>
<dbReference type="InterPro" id="IPR013154">
    <property type="entry name" value="ADH-like_N"/>
</dbReference>
<dbReference type="SUPFAM" id="SSF51735">
    <property type="entry name" value="NAD(P)-binding Rossmann-fold domains"/>
    <property type="match status" value="1"/>
</dbReference>
<evidence type="ECO:0000256" key="5">
    <source>
        <dbReference type="ARBA" id="ARBA00022833"/>
    </source>
</evidence>
<dbReference type="InterPro" id="IPR020843">
    <property type="entry name" value="ER"/>
</dbReference>
<dbReference type="InterPro" id="IPR011032">
    <property type="entry name" value="GroES-like_sf"/>
</dbReference>
<evidence type="ECO:0000259" key="7">
    <source>
        <dbReference type="SMART" id="SM00829"/>
    </source>
</evidence>
<gene>
    <name evidence="8" type="ORF">SAMN05216605_102536</name>
</gene>
<keyword evidence="4" id="KW-0479">Metal-binding</keyword>
<dbReference type="SMART" id="SM00829">
    <property type="entry name" value="PKS_ER"/>
    <property type="match status" value="1"/>
</dbReference>
<name>A0A1G7VKV9_9PSED</name>
<organism evidence="8 9">
    <name type="scientific">Pseudomonas abietaniphila</name>
    <dbReference type="NCBI Taxonomy" id="89065"/>
    <lineage>
        <taxon>Bacteria</taxon>
        <taxon>Pseudomonadati</taxon>
        <taxon>Pseudomonadota</taxon>
        <taxon>Gammaproteobacteria</taxon>
        <taxon>Pseudomonadales</taxon>
        <taxon>Pseudomonadaceae</taxon>
        <taxon>Pseudomonas</taxon>
    </lineage>
</organism>
<sequence>MYAMVLHRIGEPLVHCQLPDRTPGRGQVLIDVGACGVCRTDLHVVDGELPHPHLPLIPGHEIVGRVSAIGAGVKGFQPGDRVGVPWLGHTCGGCSYCRSHRENLCDSPGFTGYTLDGGFATATVADAGFVFALDERGTDESVAPLLCAGLIGWRALSMAGPGKRLGLYGFGAAAHIITQVAITQRREVFAFTRPGDHEARAFAKSLGAVWAGGSDELAPEPLDAAIIFAPVGALVPLALHAVCKGARVVCAGIHMSDIPRFPYRWLWEERSLLSVANLTRQDGIEFFERVRDIRIVTHTHSYPLHEANQALDDLRSGVFQGAAVLIP</sequence>
<dbReference type="NCBIfam" id="TIGR02822">
    <property type="entry name" value="adh_fam_2"/>
    <property type="match status" value="1"/>
</dbReference>
<dbReference type="EMBL" id="FNCO01000002">
    <property type="protein sequence ID" value="SDG60384.1"/>
    <property type="molecule type" value="Genomic_DNA"/>
</dbReference>
<comment type="cofactor">
    <cofactor evidence="1">
        <name>Zn(2+)</name>
        <dbReference type="ChEBI" id="CHEBI:29105"/>
    </cofactor>
</comment>
<dbReference type="STRING" id="89065.SAMN05216605_102536"/>
<reference evidence="9" key="1">
    <citation type="submission" date="2016-10" db="EMBL/GenBank/DDBJ databases">
        <authorList>
            <person name="Varghese N."/>
            <person name="Submissions S."/>
        </authorList>
    </citation>
    <scope>NUCLEOTIDE SEQUENCE [LARGE SCALE GENOMIC DNA]</scope>
    <source>
        <strain evidence="9">ATCC 700689</strain>
    </source>
</reference>